<reference evidence="1 2" key="1">
    <citation type="submission" date="2019-04" db="EMBL/GenBank/DDBJ databases">
        <title>Friends and foes A comparative genomics study of 23 Aspergillus species from section Flavi.</title>
        <authorList>
            <consortium name="DOE Joint Genome Institute"/>
            <person name="Kjaerbolling I."/>
            <person name="Vesth T."/>
            <person name="Frisvad J.C."/>
            <person name="Nybo J.L."/>
            <person name="Theobald S."/>
            <person name="Kildgaard S."/>
            <person name="Isbrandt T."/>
            <person name="Kuo A."/>
            <person name="Sato A."/>
            <person name="Lyhne E.K."/>
            <person name="Kogle M.E."/>
            <person name="Wiebenga A."/>
            <person name="Kun R.S."/>
            <person name="Lubbers R.J."/>
            <person name="Makela M.R."/>
            <person name="Barry K."/>
            <person name="Chovatia M."/>
            <person name="Clum A."/>
            <person name="Daum C."/>
            <person name="Haridas S."/>
            <person name="He G."/>
            <person name="LaButti K."/>
            <person name="Lipzen A."/>
            <person name="Mondo S."/>
            <person name="Riley R."/>
            <person name="Salamov A."/>
            <person name="Simmons B.A."/>
            <person name="Magnuson J.K."/>
            <person name="Henrissat B."/>
            <person name="Mortensen U.H."/>
            <person name="Larsen T.O."/>
            <person name="Devries R.P."/>
            <person name="Grigoriev I.V."/>
            <person name="Machida M."/>
            <person name="Baker S.E."/>
            <person name="Andersen M.R."/>
        </authorList>
    </citation>
    <scope>NUCLEOTIDE SEQUENCE [LARGE SCALE GENOMIC DNA]</scope>
    <source>
        <strain evidence="1 2">CBS 117626</strain>
    </source>
</reference>
<dbReference type="EMBL" id="ML738603">
    <property type="protein sequence ID" value="KAE8165086.1"/>
    <property type="molecule type" value="Genomic_DNA"/>
</dbReference>
<dbReference type="OrthoDB" id="2157530at2759"/>
<accession>A0A5N6V2E0</accession>
<proteinExistence type="predicted"/>
<dbReference type="AlphaFoldDB" id="A0A5N6V2E0"/>
<dbReference type="Proteomes" id="UP000326950">
    <property type="component" value="Unassembled WGS sequence"/>
</dbReference>
<name>A0A5N6V2E0_ASPTM</name>
<evidence type="ECO:0000313" key="2">
    <source>
        <dbReference type="Proteomes" id="UP000326950"/>
    </source>
</evidence>
<evidence type="ECO:0000313" key="1">
    <source>
        <dbReference type="EMBL" id="KAE8165086.1"/>
    </source>
</evidence>
<keyword evidence="2" id="KW-1185">Reference proteome</keyword>
<sequence length="132" mass="14681">MAGRYPMMVGLGSAATLMGAQTSNCPSTLENRTCFPDISYQKHSLYPWLLKETETTPYNLPPYHYSPLPEGYIRLLRLMPHQDKYAPIQCQLLDYVTLPRCGLPAIGICPRGVKADTLVSGVTRVQVGYNMG</sequence>
<organism evidence="1 2">
    <name type="scientific">Aspergillus tamarii</name>
    <dbReference type="NCBI Taxonomy" id="41984"/>
    <lineage>
        <taxon>Eukaryota</taxon>
        <taxon>Fungi</taxon>
        <taxon>Dikarya</taxon>
        <taxon>Ascomycota</taxon>
        <taxon>Pezizomycotina</taxon>
        <taxon>Eurotiomycetes</taxon>
        <taxon>Eurotiomycetidae</taxon>
        <taxon>Eurotiales</taxon>
        <taxon>Aspergillaceae</taxon>
        <taxon>Aspergillus</taxon>
        <taxon>Aspergillus subgen. Circumdati</taxon>
    </lineage>
</organism>
<protein>
    <submittedName>
        <fullName evidence="1">Uncharacterized protein</fullName>
    </submittedName>
</protein>
<gene>
    <name evidence="1" type="ORF">BDV40DRAFT_89222</name>
</gene>